<dbReference type="Proteomes" id="UP000239920">
    <property type="component" value="Unassembled WGS sequence"/>
</dbReference>
<evidence type="ECO:0000313" key="12">
    <source>
        <dbReference type="Proteomes" id="UP000239920"/>
    </source>
</evidence>
<feature type="transmembrane region" description="Helical" evidence="8">
    <location>
        <begin position="80"/>
        <end position="99"/>
    </location>
</feature>
<reference evidence="11 12" key="1">
    <citation type="submission" date="2017-09" db="EMBL/GenBank/DDBJ databases">
        <title>Bacterial strain isolated from the female urinary microbiota.</title>
        <authorList>
            <person name="Thomas-White K."/>
            <person name="Kumar N."/>
            <person name="Forster S."/>
            <person name="Putonti C."/>
            <person name="Lawley T."/>
            <person name="Wolfe A.J."/>
        </authorList>
    </citation>
    <scope>NUCLEOTIDE SEQUENCE [LARGE SCALE GENOMIC DNA]</scope>
    <source>
        <strain evidence="11 12">UMB0683</strain>
    </source>
</reference>
<evidence type="ECO:0000256" key="6">
    <source>
        <dbReference type="ARBA" id="ARBA00023065"/>
    </source>
</evidence>
<feature type="domain" description="Cation efflux protein transmembrane" evidence="9">
    <location>
        <begin position="12"/>
        <end position="201"/>
    </location>
</feature>
<feature type="transmembrane region" description="Helical" evidence="8">
    <location>
        <begin position="12"/>
        <end position="34"/>
    </location>
</feature>
<dbReference type="InterPro" id="IPR050681">
    <property type="entry name" value="CDF/SLC30A"/>
</dbReference>
<evidence type="ECO:0000256" key="4">
    <source>
        <dbReference type="ARBA" id="ARBA00022692"/>
    </source>
</evidence>
<comment type="subcellular location">
    <subcellularLocation>
        <location evidence="1">Membrane</location>
        <topology evidence="1">Multi-pass membrane protein</topology>
    </subcellularLocation>
</comment>
<keyword evidence="3" id="KW-0813">Transport</keyword>
<dbReference type="GO" id="GO:0005886">
    <property type="term" value="C:plasma membrane"/>
    <property type="evidence" value="ECO:0007669"/>
    <property type="project" value="TreeGrafter"/>
</dbReference>
<dbReference type="InterPro" id="IPR027470">
    <property type="entry name" value="Cation_efflux_CTD"/>
</dbReference>
<dbReference type="OrthoDB" id="9809646at2"/>
<dbReference type="InterPro" id="IPR002524">
    <property type="entry name" value="Cation_efflux"/>
</dbReference>
<protein>
    <submittedName>
        <fullName evidence="11">Cation transporter</fullName>
    </submittedName>
</protein>
<feature type="domain" description="Cation efflux protein cytoplasmic" evidence="10">
    <location>
        <begin position="205"/>
        <end position="279"/>
    </location>
</feature>
<dbReference type="InterPro" id="IPR027469">
    <property type="entry name" value="Cation_efflux_TMD_sf"/>
</dbReference>
<evidence type="ECO:0000259" key="9">
    <source>
        <dbReference type="Pfam" id="PF01545"/>
    </source>
</evidence>
<dbReference type="Pfam" id="PF01545">
    <property type="entry name" value="Cation_efflux"/>
    <property type="match status" value="1"/>
</dbReference>
<comment type="caution">
    <text evidence="11">The sequence shown here is derived from an EMBL/GenBank/DDBJ whole genome shotgun (WGS) entry which is preliminary data.</text>
</comment>
<keyword evidence="7 8" id="KW-0472">Membrane</keyword>
<gene>
    <name evidence="11" type="ORF">CK797_04185</name>
</gene>
<dbReference type="GO" id="GO:0005385">
    <property type="term" value="F:zinc ion transmembrane transporter activity"/>
    <property type="evidence" value="ECO:0007669"/>
    <property type="project" value="TreeGrafter"/>
</dbReference>
<dbReference type="PANTHER" id="PTHR11562">
    <property type="entry name" value="CATION EFFLUX PROTEIN/ ZINC TRANSPORTER"/>
    <property type="match status" value="1"/>
</dbReference>
<keyword evidence="4 8" id="KW-0812">Transmembrane</keyword>
<accession>A0A2J6NMU4</accession>
<proteinExistence type="inferred from homology"/>
<comment type="similarity">
    <text evidence="2">Belongs to the cation diffusion facilitator (CDF) transporter (TC 2.A.4) family. SLC30A subfamily.</text>
</comment>
<evidence type="ECO:0000313" key="11">
    <source>
        <dbReference type="EMBL" id="PMB82639.1"/>
    </source>
</evidence>
<dbReference type="Gene3D" id="3.30.70.1350">
    <property type="entry name" value="Cation efflux protein, cytoplasmic domain"/>
    <property type="match status" value="1"/>
</dbReference>
<evidence type="ECO:0000256" key="8">
    <source>
        <dbReference type="SAM" id="Phobius"/>
    </source>
</evidence>
<feature type="transmembrane region" description="Helical" evidence="8">
    <location>
        <begin position="111"/>
        <end position="133"/>
    </location>
</feature>
<keyword evidence="6" id="KW-0406">Ion transport</keyword>
<dbReference type="NCBIfam" id="TIGR01297">
    <property type="entry name" value="CDF"/>
    <property type="match status" value="1"/>
</dbReference>
<evidence type="ECO:0000259" key="10">
    <source>
        <dbReference type="Pfam" id="PF16916"/>
    </source>
</evidence>
<dbReference type="SUPFAM" id="SSF160240">
    <property type="entry name" value="Cation efflux protein cytoplasmic domain-like"/>
    <property type="match status" value="1"/>
</dbReference>
<dbReference type="PANTHER" id="PTHR11562:SF17">
    <property type="entry name" value="RE54080P-RELATED"/>
    <property type="match status" value="1"/>
</dbReference>
<evidence type="ECO:0000256" key="2">
    <source>
        <dbReference type="ARBA" id="ARBA00008873"/>
    </source>
</evidence>
<feature type="transmembrane region" description="Helical" evidence="8">
    <location>
        <begin position="176"/>
        <end position="194"/>
    </location>
</feature>
<dbReference type="SUPFAM" id="SSF161111">
    <property type="entry name" value="Cation efflux protein transmembrane domain-like"/>
    <property type="match status" value="1"/>
</dbReference>
<dbReference type="AlphaFoldDB" id="A0A2J6NMU4"/>
<feature type="transmembrane region" description="Helical" evidence="8">
    <location>
        <begin position="145"/>
        <end position="170"/>
    </location>
</feature>
<evidence type="ECO:0000256" key="5">
    <source>
        <dbReference type="ARBA" id="ARBA00022989"/>
    </source>
</evidence>
<evidence type="ECO:0000256" key="1">
    <source>
        <dbReference type="ARBA" id="ARBA00004141"/>
    </source>
</evidence>
<name>A0A2J6NMU4_9LACO</name>
<evidence type="ECO:0000256" key="3">
    <source>
        <dbReference type="ARBA" id="ARBA00022448"/>
    </source>
</evidence>
<organism evidence="11 12">
    <name type="scientific">Limosilactobacillus pontis</name>
    <dbReference type="NCBI Taxonomy" id="35787"/>
    <lineage>
        <taxon>Bacteria</taxon>
        <taxon>Bacillati</taxon>
        <taxon>Bacillota</taxon>
        <taxon>Bacilli</taxon>
        <taxon>Lactobacillales</taxon>
        <taxon>Lactobacillaceae</taxon>
        <taxon>Limosilactobacillus</taxon>
    </lineage>
</organism>
<dbReference type="Gene3D" id="1.20.1510.10">
    <property type="entry name" value="Cation efflux protein transmembrane domain"/>
    <property type="match status" value="1"/>
</dbReference>
<dbReference type="RefSeq" id="WP_104688548.1">
    <property type="nucleotide sequence ID" value="NZ_JBKTHY010000016.1"/>
</dbReference>
<dbReference type="InterPro" id="IPR036837">
    <property type="entry name" value="Cation_efflux_CTD_sf"/>
</dbReference>
<sequence>MEEKITGKRFLAVTLLNVLITVVEIIGGLISGSLALLSDAFHNMGDSFSIVLGYFAQYIGNHPETRQRTYGYRRAEILSALTNSLLLVIIAIFLIGEAIQRLNHPQHINGGIMLTVAIIGLIANLASALLLHAGSHDSLNVKATYLHVLSDALSSVAVIIGGLILTFVNVPWLDPALTIAVALYIAYESWPIIVQTIKILMQSSPDLDYDNIAKDIKRVPGVENVHHVHAWMIDEHRIIFSAHLNCQDLPLSQVEGIYTQVENILRQKYGICHITLQAECTRGRGEELFNTPVDEENVIKSDGYKHRH</sequence>
<dbReference type="InterPro" id="IPR058533">
    <property type="entry name" value="Cation_efflux_TM"/>
</dbReference>
<keyword evidence="5 8" id="KW-1133">Transmembrane helix</keyword>
<dbReference type="Pfam" id="PF16916">
    <property type="entry name" value="ZT_dimer"/>
    <property type="match status" value="1"/>
</dbReference>
<dbReference type="EMBL" id="PNFV01000004">
    <property type="protein sequence ID" value="PMB82639.1"/>
    <property type="molecule type" value="Genomic_DNA"/>
</dbReference>
<evidence type="ECO:0000256" key="7">
    <source>
        <dbReference type="ARBA" id="ARBA00023136"/>
    </source>
</evidence>